<comment type="caution">
    <text evidence="1">The sequence shown here is derived from an EMBL/GenBank/DDBJ whole genome shotgun (WGS) entry which is preliminary data.</text>
</comment>
<accession>A0A2G1W5X0</accession>
<evidence type="ECO:0000313" key="2">
    <source>
        <dbReference type="Proteomes" id="UP000225740"/>
    </source>
</evidence>
<protein>
    <submittedName>
        <fullName evidence="1">Uncharacterized protein</fullName>
    </submittedName>
</protein>
<dbReference type="GeneID" id="90609491"/>
<dbReference type="Proteomes" id="UP000225740">
    <property type="component" value="Unassembled WGS sequence"/>
</dbReference>
<proteinExistence type="predicted"/>
<dbReference type="OrthoDB" id="271462at2"/>
<dbReference type="RefSeq" id="WP_099261570.1">
    <property type="nucleotide sequence ID" value="NZ_NIZW01000011.1"/>
</dbReference>
<dbReference type="AlphaFoldDB" id="A0A2G1W5X0"/>
<gene>
    <name evidence="1" type="ORF">CEE69_15575</name>
</gene>
<organism evidence="1 2">
    <name type="scientific">Rhodopirellula bahusiensis</name>
    <dbReference type="NCBI Taxonomy" id="2014065"/>
    <lineage>
        <taxon>Bacteria</taxon>
        <taxon>Pseudomonadati</taxon>
        <taxon>Planctomycetota</taxon>
        <taxon>Planctomycetia</taxon>
        <taxon>Pirellulales</taxon>
        <taxon>Pirellulaceae</taxon>
        <taxon>Rhodopirellula</taxon>
    </lineage>
</organism>
<reference evidence="1 2" key="1">
    <citation type="submission" date="2017-06" db="EMBL/GenBank/DDBJ databases">
        <title>Description of Rhodopirellula bahusiensis sp. nov.</title>
        <authorList>
            <person name="Kizina J."/>
            <person name="Harder J."/>
        </authorList>
    </citation>
    <scope>NUCLEOTIDE SEQUENCE [LARGE SCALE GENOMIC DNA]</scope>
    <source>
        <strain evidence="1 2">SWK21</strain>
    </source>
</reference>
<evidence type="ECO:0000313" key="1">
    <source>
        <dbReference type="EMBL" id="PHQ34427.1"/>
    </source>
</evidence>
<name>A0A2G1W5X0_9BACT</name>
<sequence>MKSSPFWLASLFVLIGIVPHNRVASADEATKQPQPDATQCCVELSEFELEEPIAIELDESEVIQAILQSGAKPVKTIRLTAMPNTPCHVQKGRQIAVVTSTMTRGDVTTRQTKEVEIGTTLRFQFADHPEGFLANIDYATARVAGDEKSDSAPDILSSSIQTTQVFVPGKMRLISTIGSEQLTAVVVTIHEIHRTAADQSQ</sequence>
<keyword evidence="2" id="KW-1185">Reference proteome</keyword>
<dbReference type="EMBL" id="NIZW01000011">
    <property type="protein sequence ID" value="PHQ34427.1"/>
    <property type="molecule type" value="Genomic_DNA"/>
</dbReference>